<dbReference type="AlphaFoldDB" id="A0A1F5FWB2"/>
<evidence type="ECO:0000313" key="3">
    <source>
        <dbReference type="Proteomes" id="UP000179252"/>
    </source>
</evidence>
<keyword evidence="1" id="KW-1133">Transmembrane helix</keyword>
<feature type="transmembrane region" description="Helical" evidence="1">
    <location>
        <begin position="87"/>
        <end position="105"/>
    </location>
</feature>
<accession>A0A1F5FWB2</accession>
<dbReference type="InterPro" id="IPR043993">
    <property type="entry name" value="T4SS_pilin"/>
</dbReference>
<keyword evidence="1" id="KW-0812">Transmembrane</keyword>
<feature type="transmembrane region" description="Helical" evidence="1">
    <location>
        <begin position="42"/>
        <end position="66"/>
    </location>
</feature>
<evidence type="ECO:0000313" key="2">
    <source>
        <dbReference type="EMBL" id="OGD83901.1"/>
    </source>
</evidence>
<dbReference type="Proteomes" id="UP000179252">
    <property type="component" value="Unassembled WGS sequence"/>
</dbReference>
<organism evidence="2 3">
    <name type="scientific">Candidatus Curtissbacteria bacterium RBG_13_40_7</name>
    <dbReference type="NCBI Taxonomy" id="1797706"/>
    <lineage>
        <taxon>Bacteria</taxon>
        <taxon>Candidatus Curtissiibacteriota</taxon>
    </lineage>
</organism>
<sequence>MFITKRIFSPFILLTTYLAIPTAVFAQNIVPEDTIGKVTDLVAVIRAIIQFILIVAFVAAFIMLLIGGIRWITAGGDEKGVASARNMITAALIGLVVVLISYAIIRLVELFFGFNIITGGIEIPNITNTAPTI</sequence>
<dbReference type="Pfam" id="PF18895">
    <property type="entry name" value="T4SS_pilin"/>
    <property type="match status" value="1"/>
</dbReference>
<proteinExistence type="predicted"/>
<reference evidence="2 3" key="1">
    <citation type="journal article" date="2016" name="Nat. Commun.">
        <title>Thousands of microbial genomes shed light on interconnected biogeochemical processes in an aquifer system.</title>
        <authorList>
            <person name="Anantharaman K."/>
            <person name="Brown C.T."/>
            <person name="Hug L.A."/>
            <person name="Sharon I."/>
            <person name="Castelle C.J."/>
            <person name="Probst A.J."/>
            <person name="Thomas B.C."/>
            <person name="Singh A."/>
            <person name="Wilkins M.J."/>
            <person name="Karaoz U."/>
            <person name="Brodie E.L."/>
            <person name="Williams K.H."/>
            <person name="Hubbard S.S."/>
            <person name="Banfield J.F."/>
        </authorList>
    </citation>
    <scope>NUCLEOTIDE SEQUENCE [LARGE SCALE GENOMIC DNA]</scope>
</reference>
<protein>
    <submittedName>
        <fullName evidence="2">Uncharacterized protein</fullName>
    </submittedName>
</protein>
<dbReference type="EMBL" id="MFAU01000036">
    <property type="protein sequence ID" value="OGD83901.1"/>
    <property type="molecule type" value="Genomic_DNA"/>
</dbReference>
<keyword evidence="1" id="KW-0472">Membrane</keyword>
<gene>
    <name evidence="2" type="ORF">A2165_00215</name>
</gene>
<evidence type="ECO:0000256" key="1">
    <source>
        <dbReference type="SAM" id="Phobius"/>
    </source>
</evidence>
<comment type="caution">
    <text evidence="2">The sequence shown here is derived from an EMBL/GenBank/DDBJ whole genome shotgun (WGS) entry which is preliminary data.</text>
</comment>
<name>A0A1F5FWB2_9BACT</name>